<protein>
    <submittedName>
        <fullName evidence="1">Uncharacterized protein</fullName>
    </submittedName>
</protein>
<evidence type="ECO:0000313" key="1">
    <source>
        <dbReference type="EMBL" id="PWA08666.1"/>
    </source>
</evidence>
<dbReference type="AlphaFoldDB" id="A0A2U1JTZ0"/>
<name>A0A2U1JTZ0_9BACI</name>
<accession>A0A2U1JTZ0</accession>
<gene>
    <name evidence="1" type="ORF">DCC39_14605</name>
</gene>
<keyword evidence="2" id="KW-1185">Reference proteome</keyword>
<dbReference type="OrthoDB" id="1624444at2"/>
<evidence type="ECO:0000313" key="2">
    <source>
        <dbReference type="Proteomes" id="UP000245998"/>
    </source>
</evidence>
<comment type="caution">
    <text evidence="1">The sequence shown here is derived from an EMBL/GenBank/DDBJ whole genome shotgun (WGS) entry which is preliminary data.</text>
</comment>
<sequence length="185" mass="19630">MARLNAANNAEVTLTQSVTTAGTTITVDDASVFPPAPFRLSIDDEIVEVIAVSGNTLTVERAKEGTTAVAHNAGVKAENRFTAGMHKALNDALDDLETSIGNLNNLSTTVKTNLVAAVNELKSQLGNLANLTTEEKSNLVAAINELRQAFATHSADYIQFKDDITAKVEGARVNLIASHNLIARM</sequence>
<proteinExistence type="predicted"/>
<organism evidence="1 2">
    <name type="scientific">Pueribacillus theae</name>
    <dbReference type="NCBI Taxonomy" id="2171751"/>
    <lineage>
        <taxon>Bacteria</taxon>
        <taxon>Bacillati</taxon>
        <taxon>Bacillota</taxon>
        <taxon>Bacilli</taxon>
        <taxon>Bacillales</taxon>
        <taxon>Bacillaceae</taxon>
        <taxon>Pueribacillus</taxon>
    </lineage>
</organism>
<dbReference type="RefSeq" id="WP_116555639.1">
    <property type="nucleotide sequence ID" value="NZ_QCZG01000035.1"/>
</dbReference>
<dbReference type="EMBL" id="QCZG01000035">
    <property type="protein sequence ID" value="PWA08666.1"/>
    <property type="molecule type" value="Genomic_DNA"/>
</dbReference>
<reference evidence="1 2" key="1">
    <citation type="submission" date="2018-04" db="EMBL/GenBank/DDBJ databases">
        <title>Camelliibacillus theae gen. nov., sp. nov., isolated from Pu'er tea.</title>
        <authorList>
            <person name="Niu L."/>
        </authorList>
    </citation>
    <scope>NUCLEOTIDE SEQUENCE [LARGE SCALE GENOMIC DNA]</scope>
    <source>
        <strain evidence="1 2">T8</strain>
    </source>
</reference>
<dbReference type="Proteomes" id="UP000245998">
    <property type="component" value="Unassembled WGS sequence"/>
</dbReference>